<dbReference type="InterPro" id="IPR011990">
    <property type="entry name" value="TPR-like_helical_dom_sf"/>
</dbReference>
<organism evidence="8 9">
    <name type="scientific">Flavivirga jejuensis</name>
    <dbReference type="NCBI Taxonomy" id="870487"/>
    <lineage>
        <taxon>Bacteria</taxon>
        <taxon>Pseudomonadati</taxon>
        <taxon>Bacteroidota</taxon>
        <taxon>Flavobacteriia</taxon>
        <taxon>Flavobacteriales</taxon>
        <taxon>Flavobacteriaceae</taxon>
        <taxon>Flavivirga</taxon>
    </lineage>
</organism>
<protein>
    <submittedName>
        <fullName evidence="8">RagB/SusD family nutrient uptake outer membrane protein</fullName>
    </submittedName>
</protein>
<evidence type="ECO:0000256" key="1">
    <source>
        <dbReference type="ARBA" id="ARBA00004442"/>
    </source>
</evidence>
<evidence type="ECO:0000256" key="3">
    <source>
        <dbReference type="ARBA" id="ARBA00022729"/>
    </source>
</evidence>
<comment type="caution">
    <text evidence="8">The sequence shown here is derived from an EMBL/GenBank/DDBJ whole genome shotgun (WGS) entry which is preliminary data.</text>
</comment>
<gene>
    <name evidence="8" type="ORF">Q4Q40_05690</name>
</gene>
<keyword evidence="9" id="KW-1185">Reference proteome</keyword>
<comment type="subcellular location">
    <subcellularLocation>
        <location evidence="1">Cell outer membrane</location>
    </subcellularLocation>
</comment>
<keyword evidence="3" id="KW-0732">Signal</keyword>
<evidence type="ECO:0000313" key="9">
    <source>
        <dbReference type="Proteomes" id="UP001176806"/>
    </source>
</evidence>
<dbReference type="Proteomes" id="UP001176806">
    <property type="component" value="Unassembled WGS sequence"/>
</dbReference>
<accession>A0ABT8WKJ6</accession>
<evidence type="ECO:0000256" key="4">
    <source>
        <dbReference type="ARBA" id="ARBA00023136"/>
    </source>
</evidence>
<dbReference type="Pfam" id="PF07980">
    <property type="entry name" value="SusD_RagB"/>
    <property type="match status" value="1"/>
</dbReference>
<reference evidence="8" key="1">
    <citation type="submission" date="2023-07" db="EMBL/GenBank/DDBJ databases">
        <title>Two novel species in the genus Flavivirga.</title>
        <authorList>
            <person name="Kwon K."/>
        </authorList>
    </citation>
    <scope>NUCLEOTIDE SEQUENCE</scope>
    <source>
        <strain evidence="8">KACC 14158</strain>
    </source>
</reference>
<dbReference type="CDD" id="cd08977">
    <property type="entry name" value="SusD"/>
    <property type="match status" value="1"/>
</dbReference>
<sequence>MKQHIIKIFKIVPIILITLSSCDSYLELEPQDNLIQGEFWQNKEQVSAAVAGCYASMNQSAFTSRVLMWGELRAEMIVASESSSNNARNMMKNYILPTNNLVEWKSFYATINYCNLVLEFADGAQENDLSFTEQELHRFKAEVLTIRSLVYFILVRNFKEVPLVLTATANSQTDFYPAKSSEADIIAQIITDLNAAVEDLNLGYSESAAHDKGRMTKGAALAILADVYLWNNQFNDCIAACNSIIELGKYNLVESSEWFNQLFFEGNSTEGIFELQFSDINATIRDGFYISTPNYAPYQEIIDLYFEYPSDVRGDKATFDFSGYVFKYAGINNSGFYRASDEFYNNFIFYRYADVLLMQAEAYILSSDFKNLPVAYNLIDQVHQRAIGAPLDASLDEQSLLTALLLERQKEFAFESKRWYDLLRFARRNEFENQQLILDLADIKSGADDYDQILSYYSDSESYFLPIDQNEVNLNPQLLQNPYYEN</sequence>
<dbReference type="Pfam" id="PF14322">
    <property type="entry name" value="SusD-like_3"/>
    <property type="match status" value="1"/>
</dbReference>
<evidence type="ECO:0000256" key="5">
    <source>
        <dbReference type="ARBA" id="ARBA00023237"/>
    </source>
</evidence>
<dbReference type="PROSITE" id="PS51257">
    <property type="entry name" value="PROKAR_LIPOPROTEIN"/>
    <property type="match status" value="1"/>
</dbReference>
<dbReference type="InterPro" id="IPR012944">
    <property type="entry name" value="SusD_RagB_dom"/>
</dbReference>
<dbReference type="RefSeq" id="WP_303300783.1">
    <property type="nucleotide sequence ID" value="NZ_BAABDA010000051.1"/>
</dbReference>
<comment type="similarity">
    <text evidence="2">Belongs to the SusD family.</text>
</comment>
<feature type="domain" description="RagB/SusD" evidence="6">
    <location>
        <begin position="305"/>
        <end position="484"/>
    </location>
</feature>
<name>A0ABT8WKJ6_9FLAO</name>
<feature type="domain" description="SusD-like N-terminal" evidence="7">
    <location>
        <begin position="25"/>
        <end position="229"/>
    </location>
</feature>
<dbReference type="Gene3D" id="1.25.40.390">
    <property type="match status" value="1"/>
</dbReference>
<evidence type="ECO:0000259" key="6">
    <source>
        <dbReference type="Pfam" id="PF07980"/>
    </source>
</evidence>
<evidence type="ECO:0000313" key="8">
    <source>
        <dbReference type="EMBL" id="MDO5973669.1"/>
    </source>
</evidence>
<dbReference type="EMBL" id="JAUOEL010000002">
    <property type="protein sequence ID" value="MDO5973669.1"/>
    <property type="molecule type" value="Genomic_DNA"/>
</dbReference>
<dbReference type="SUPFAM" id="SSF48452">
    <property type="entry name" value="TPR-like"/>
    <property type="match status" value="1"/>
</dbReference>
<proteinExistence type="inferred from homology"/>
<evidence type="ECO:0000259" key="7">
    <source>
        <dbReference type="Pfam" id="PF14322"/>
    </source>
</evidence>
<dbReference type="InterPro" id="IPR033985">
    <property type="entry name" value="SusD-like_N"/>
</dbReference>
<keyword evidence="4" id="KW-0472">Membrane</keyword>
<evidence type="ECO:0000256" key="2">
    <source>
        <dbReference type="ARBA" id="ARBA00006275"/>
    </source>
</evidence>
<keyword evidence="5" id="KW-0998">Cell outer membrane</keyword>